<keyword evidence="10" id="KW-0472">Membrane</keyword>
<dbReference type="Proteomes" id="UP000664034">
    <property type="component" value="Unassembled WGS sequence"/>
</dbReference>
<dbReference type="Pfam" id="PF08546">
    <property type="entry name" value="ApbA_C"/>
    <property type="match status" value="1"/>
</dbReference>
<comment type="similarity">
    <text evidence="2 9">Belongs to the ketopantoate reductase family.</text>
</comment>
<comment type="function">
    <text evidence="9">Catalyzes the NADPH-dependent reduction of ketopantoate into pantoic acid.</text>
</comment>
<keyword evidence="5 9" id="KW-0521">NADP</keyword>
<evidence type="ECO:0000259" key="12">
    <source>
        <dbReference type="Pfam" id="PF08546"/>
    </source>
</evidence>
<feature type="domain" description="Ketopantoate reductase N-terminal" evidence="11">
    <location>
        <begin position="5"/>
        <end position="136"/>
    </location>
</feature>
<dbReference type="InterPro" id="IPR003710">
    <property type="entry name" value="ApbA"/>
</dbReference>
<dbReference type="Pfam" id="PF02558">
    <property type="entry name" value="ApbA"/>
    <property type="match status" value="1"/>
</dbReference>
<evidence type="ECO:0000256" key="1">
    <source>
        <dbReference type="ARBA" id="ARBA00004994"/>
    </source>
</evidence>
<proteinExistence type="inferred from homology"/>
<dbReference type="SUPFAM" id="SSF48179">
    <property type="entry name" value="6-phosphogluconate dehydrogenase C-terminal domain-like"/>
    <property type="match status" value="1"/>
</dbReference>
<protein>
    <recommendedName>
        <fullName evidence="4 9">2-dehydropantoate 2-reductase</fullName>
        <ecNumber evidence="3 9">1.1.1.169</ecNumber>
    </recommendedName>
    <alternativeName>
        <fullName evidence="7 9">Ketopantoate reductase</fullName>
    </alternativeName>
</protein>
<evidence type="ECO:0000256" key="10">
    <source>
        <dbReference type="SAM" id="Phobius"/>
    </source>
</evidence>
<dbReference type="EC" id="1.1.1.169" evidence="3 9"/>
<dbReference type="EMBL" id="JAFMYV010000001">
    <property type="protein sequence ID" value="MBO0935517.1"/>
    <property type="molecule type" value="Genomic_DNA"/>
</dbReference>
<keyword evidence="10" id="KW-0812">Transmembrane</keyword>
<comment type="caution">
    <text evidence="13">The sequence shown here is derived from an EMBL/GenBank/DDBJ whole genome shotgun (WGS) entry which is preliminary data.</text>
</comment>
<comment type="catalytic activity">
    <reaction evidence="8 9">
        <text>(R)-pantoate + NADP(+) = 2-dehydropantoate + NADPH + H(+)</text>
        <dbReference type="Rhea" id="RHEA:16233"/>
        <dbReference type="ChEBI" id="CHEBI:11561"/>
        <dbReference type="ChEBI" id="CHEBI:15378"/>
        <dbReference type="ChEBI" id="CHEBI:15980"/>
        <dbReference type="ChEBI" id="CHEBI:57783"/>
        <dbReference type="ChEBI" id="CHEBI:58349"/>
        <dbReference type="EC" id="1.1.1.169"/>
    </reaction>
</comment>
<dbReference type="SUPFAM" id="SSF51735">
    <property type="entry name" value="NAD(P)-binding Rossmann-fold domains"/>
    <property type="match status" value="1"/>
</dbReference>
<keyword evidence="9" id="KW-0566">Pantothenate biosynthesis</keyword>
<evidence type="ECO:0000256" key="4">
    <source>
        <dbReference type="ARBA" id="ARBA00019465"/>
    </source>
</evidence>
<dbReference type="InterPro" id="IPR013328">
    <property type="entry name" value="6PGD_dom2"/>
</dbReference>
<keyword evidence="14" id="KW-1185">Reference proteome</keyword>
<gene>
    <name evidence="13" type="ORF">J2I47_03050</name>
</gene>
<dbReference type="GO" id="GO:0050661">
    <property type="term" value="F:NADP binding"/>
    <property type="evidence" value="ECO:0007669"/>
    <property type="project" value="TreeGrafter"/>
</dbReference>
<dbReference type="Gene3D" id="3.40.50.720">
    <property type="entry name" value="NAD(P)-binding Rossmann-like Domain"/>
    <property type="match status" value="1"/>
</dbReference>
<comment type="pathway">
    <text evidence="1 9">Cofactor biosynthesis; (R)-pantothenate biosynthesis; (R)-pantoate from 3-methyl-2-oxobutanoate: step 2/2.</text>
</comment>
<dbReference type="InterPro" id="IPR050838">
    <property type="entry name" value="Ketopantoate_reductase"/>
</dbReference>
<dbReference type="PANTHER" id="PTHR43765:SF2">
    <property type="entry name" value="2-DEHYDROPANTOATE 2-REDUCTASE"/>
    <property type="match status" value="1"/>
</dbReference>
<keyword evidence="6 9" id="KW-0560">Oxidoreductase</keyword>
<evidence type="ECO:0000313" key="14">
    <source>
        <dbReference type="Proteomes" id="UP000664034"/>
    </source>
</evidence>
<evidence type="ECO:0000256" key="6">
    <source>
        <dbReference type="ARBA" id="ARBA00023002"/>
    </source>
</evidence>
<dbReference type="GO" id="GO:0005737">
    <property type="term" value="C:cytoplasm"/>
    <property type="evidence" value="ECO:0007669"/>
    <property type="project" value="TreeGrafter"/>
</dbReference>
<evidence type="ECO:0000313" key="13">
    <source>
        <dbReference type="EMBL" id="MBO0935517.1"/>
    </source>
</evidence>
<evidence type="ECO:0000256" key="7">
    <source>
        <dbReference type="ARBA" id="ARBA00032024"/>
    </source>
</evidence>
<dbReference type="PANTHER" id="PTHR43765">
    <property type="entry name" value="2-DEHYDROPANTOATE 2-REDUCTASE-RELATED"/>
    <property type="match status" value="1"/>
</dbReference>
<dbReference type="GO" id="GO:0015940">
    <property type="term" value="P:pantothenate biosynthetic process"/>
    <property type="evidence" value="ECO:0007669"/>
    <property type="project" value="UniProtKB-KW"/>
</dbReference>
<organism evidence="13 14">
    <name type="scientific">Fibrella rubiginis</name>
    <dbReference type="NCBI Taxonomy" id="2817060"/>
    <lineage>
        <taxon>Bacteria</taxon>
        <taxon>Pseudomonadati</taxon>
        <taxon>Bacteroidota</taxon>
        <taxon>Cytophagia</taxon>
        <taxon>Cytophagales</taxon>
        <taxon>Spirosomataceae</taxon>
        <taxon>Fibrella</taxon>
    </lineage>
</organism>
<dbReference type="GO" id="GO:0008677">
    <property type="term" value="F:2-dehydropantoate 2-reductase activity"/>
    <property type="evidence" value="ECO:0007669"/>
    <property type="project" value="UniProtKB-EC"/>
</dbReference>
<evidence type="ECO:0000259" key="11">
    <source>
        <dbReference type="Pfam" id="PF02558"/>
    </source>
</evidence>
<reference evidence="13" key="1">
    <citation type="submission" date="2021-03" db="EMBL/GenBank/DDBJ databases">
        <title>Fibrella sp. HMF5335 genome sequencing and assembly.</title>
        <authorList>
            <person name="Kang H."/>
            <person name="Kim H."/>
            <person name="Bae S."/>
            <person name="Joh K."/>
        </authorList>
    </citation>
    <scope>NUCLEOTIDE SEQUENCE</scope>
    <source>
        <strain evidence="13">HMF5335</strain>
    </source>
</reference>
<evidence type="ECO:0000256" key="9">
    <source>
        <dbReference type="RuleBase" id="RU362068"/>
    </source>
</evidence>
<name>A0A939GAL4_9BACT</name>
<dbReference type="InterPro" id="IPR013752">
    <property type="entry name" value="KPA_reductase"/>
</dbReference>
<dbReference type="NCBIfam" id="TIGR00745">
    <property type="entry name" value="apbA_panE"/>
    <property type="match status" value="1"/>
</dbReference>
<dbReference type="AlphaFoldDB" id="A0A939GAL4"/>
<evidence type="ECO:0000256" key="5">
    <source>
        <dbReference type="ARBA" id="ARBA00022857"/>
    </source>
</evidence>
<evidence type="ECO:0000256" key="8">
    <source>
        <dbReference type="ARBA" id="ARBA00048793"/>
    </source>
</evidence>
<dbReference type="InterPro" id="IPR013332">
    <property type="entry name" value="KPR_N"/>
</dbReference>
<dbReference type="RefSeq" id="WP_207363064.1">
    <property type="nucleotide sequence ID" value="NZ_JAFMYV010000001.1"/>
</dbReference>
<keyword evidence="10" id="KW-1133">Transmembrane helix</keyword>
<dbReference type="InterPro" id="IPR008927">
    <property type="entry name" value="6-PGluconate_DH-like_C_sf"/>
</dbReference>
<dbReference type="InterPro" id="IPR036291">
    <property type="entry name" value="NAD(P)-bd_dom_sf"/>
</dbReference>
<feature type="transmembrane region" description="Helical" evidence="10">
    <location>
        <begin position="6"/>
        <end position="24"/>
    </location>
</feature>
<accession>A0A939GAL4</accession>
<dbReference type="Gene3D" id="1.10.1040.10">
    <property type="entry name" value="N-(1-d-carboxylethyl)-l-norvaline Dehydrogenase, domain 2"/>
    <property type="match status" value="1"/>
</dbReference>
<sequence length="307" mass="33264">MQSPIYIIGTGAIGMTLAVFLQQAGREVYLLRGRAGNVPEEETLLTVDCSDGSTRSARVRTGTLAQHPLNGIVLLTSKTFGNAELAGRLRGKTGQSPMVLLQNGLGIEQPFLDAGFPALYRCVLLATSQVQAPQRVSYKPVAASPVGIVRGQENELVALVEHISTPQFAFRAEPSIEPVVWEKVITNCVFNTICPLLDVDNGIFHRDALALSLAREVIAECVAVAGLAHIRLDAQAVEQRLLQISQRSDGQLISTLVDIRQGRETEIDSLNLAVAQLAQRLGKPDLAIRTRLLGELVKRKANINRAH</sequence>
<evidence type="ECO:0000256" key="2">
    <source>
        <dbReference type="ARBA" id="ARBA00007870"/>
    </source>
</evidence>
<evidence type="ECO:0000256" key="3">
    <source>
        <dbReference type="ARBA" id="ARBA00013014"/>
    </source>
</evidence>
<feature type="domain" description="Ketopantoate reductase C-terminal" evidence="12">
    <location>
        <begin position="176"/>
        <end position="290"/>
    </location>
</feature>